<accession>A0A381Y9J0</accession>
<organism evidence="1">
    <name type="scientific">marine metagenome</name>
    <dbReference type="NCBI Taxonomy" id="408172"/>
    <lineage>
        <taxon>unclassified sequences</taxon>
        <taxon>metagenomes</taxon>
        <taxon>ecological metagenomes</taxon>
    </lineage>
</organism>
<gene>
    <name evidence="1" type="ORF">METZ01_LOCUS126146</name>
</gene>
<dbReference type="EMBL" id="UINC01017624">
    <property type="protein sequence ID" value="SVA73292.1"/>
    <property type="molecule type" value="Genomic_DNA"/>
</dbReference>
<protein>
    <submittedName>
        <fullName evidence="1">Uncharacterized protein</fullName>
    </submittedName>
</protein>
<evidence type="ECO:0000313" key="1">
    <source>
        <dbReference type="EMBL" id="SVA73292.1"/>
    </source>
</evidence>
<proteinExistence type="predicted"/>
<reference evidence="1" key="1">
    <citation type="submission" date="2018-05" db="EMBL/GenBank/DDBJ databases">
        <authorList>
            <person name="Lanie J.A."/>
            <person name="Ng W.-L."/>
            <person name="Kazmierczak K.M."/>
            <person name="Andrzejewski T.M."/>
            <person name="Davidsen T.M."/>
            <person name="Wayne K.J."/>
            <person name="Tettelin H."/>
            <person name="Glass J.I."/>
            <person name="Rusch D."/>
            <person name="Podicherti R."/>
            <person name="Tsui H.-C.T."/>
            <person name="Winkler M.E."/>
        </authorList>
    </citation>
    <scope>NUCLEOTIDE SEQUENCE</scope>
</reference>
<name>A0A381Y9J0_9ZZZZ</name>
<sequence>METGSMRMNKKKKKKKVMDYGGELFRIENWLPD</sequence>
<dbReference type="AlphaFoldDB" id="A0A381Y9J0"/>